<feature type="domain" description="SUN" evidence="8">
    <location>
        <begin position="765"/>
        <end position="958"/>
    </location>
</feature>
<evidence type="ECO:0000256" key="7">
    <source>
        <dbReference type="SAM" id="Phobius"/>
    </source>
</evidence>
<dbReference type="PANTHER" id="PTHR12911">
    <property type="entry name" value="SAD1/UNC-84-LIKE PROTEIN-RELATED"/>
    <property type="match status" value="1"/>
</dbReference>
<evidence type="ECO:0000256" key="5">
    <source>
        <dbReference type="SAM" id="Coils"/>
    </source>
</evidence>
<feature type="compositionally biased region" description="Basic and acidic residues" evidence="6">
    <location>
        <begin position="96"/>
        <end position="106"/>
    </location>
</feature>
<feature type="compositionally biased region" description="Basic and acidic residues" evidence="6">
    <location>
        <begin position="981"/>
        <end position="990"/>
    </location>
</feature>
<feature type="region of interest" description="Disordered" evidence="6">
    <location>
        <begin position="1"/>
        <end position="49"/>
    </location>
</feature>
<evidence type="ECO:0000256" key="3">
    <source>
        <dbReference type="ARBA" id="ARBA00022989"/>
    </source>
</evidence>
<comment type="subcellular location">
    <subcellularLocation>
        <location evidence="1">Membrane</location>
    </subcellularLocation>
</comment>
<dbReference type="InterPro" id="IPR012919">
    <property type="entry name" value="SUN_dom"/>
</dbReference>
<evidence type="ECO:0000256" key="6">
    <source>
        <dbReference type="SAM" id="MobiDB-lite"/>
    </source>
</evidence>
<evidence type="ECO:0000256" key="4">
    <source>
        <dbReference type="ARBA" id="ARBA00023136"/>
    </source>
</evidence>
<gene>
    <name evidence="9" type="ORF">BJ508DRAFT_301541</name>
</gene>
<sequence>MFTGTPPQTKRDSRKVSHNKRNSNSHTDFALPPIRAQQSVSYGAEHVTMPPLRRTLDTKIGLATQLAPDQVNNARQQRKELTDDLELSGDEEDKENDSSEWRRDNDFDSEEVEDLGPRKPVSRQTQRRQPETTEIYEDPPANTNRRRSAGTAPSKAPGKKAPVKTKKTQQAPQRTSVTPAPIQHSDSDEDDRERVLRGLSPQKSSQILSGSDGEMPPPPAPGKQRSTAISDNRQTLTPSGPTLSQSPMPWRDESSINRELNESDMFAPPTPTSPPLLNTPGPLAAPIRPLSRRSTPAPTPPSKKAVASETATREAMSEKNAYKDSETVARAATPKPKVMLAQAARVTSTPQQRSALSELWNQIYFCFFMAYPLLLRLFGFWMILMICTSVGFYYGHTEGGFLTSFRQLGMKHNILSWGPMYKAPTTIATTLDEVADRLKIVEEHLEGVHRKVREDTSVLAYVKQKTEDLHVKMDTAVTSGSEQAQKITEMLKHVQRLDVALQQQKLALETSGKTDVKRKEALDALEAELRTAKERMRKIEDRTAVLESGYDDIKKELPQQIALQMDSNGHFRIRPEFLRALQQHIKEKDSNSEVSRLKKQYEDLQKEVGKGSSKLSKGDLSSAEKKKLEGELAGVRLRVEETERELERQKKTLAKVQKDNAESQYNWKDWLRQNEQGLRAFVNREANHVVQHGVSEGTIVTKETFMQLLKEKADADSAKLEKRLQSFIDKSMKAQPSSGKAASSLLQHQYELLVETPDYAAWSLGSRIDPSVTSPTFFNGGTIARYYHQIVGLEHPPPIPANILIDGTDLGQNWAFPGQTGQVGIILPTKVFPTDIVISHARYETAVQKDSAPRKCELWVSVRSADARERLIKAAGEALKTSVTPESGMSQQSVKVAEFEYEFKEGANQHQVFSIPISLHGVLGDGNGIEKVIFKVVSNWGHPDWTSLYRVRVHGERDMGSANGYDKVDTKWSTQQARGVPEQDKAKMAT</sequence>
<evidence type="ECO:0000259" key="8">
    <source>
        <dbReference type="PROSITE" id="PS51469"/>
    </source>
</evidence>
<evidence type="ECO:0000256" key="1">
    <source>
        <dbReference type="ARBA" id="ARBA00004370"/>
    </source>
</evidence>
<feature type="coiled-coil region" evidence="5">
    <location>
        <begin position="587"/>
        <end position="659"/>
    </location>
</feature>
<evidence type="ECO:0000313" key="10">
    <source>
        <dbReference type="Proteomes" id="UP000275078"/>
    </source>
</evidence>
<feature type="compositionally biased region" description="Basic residues" evidence="6">
    <location>
        <begin position="157"/>
        <end position="167"/>
    </location>
</feature>
<dbReference type="Gene3D" id="2.60.120.260">
    <property type="entry name" value="Galactose-binding domain-like"/>
    <property type="match status" value="1"/>
</dbReference>
<organism evidence="9 10">
    <name type="scientific">Ascobolus immersus RN42</name>
    <dbReference type="NCBI Taxonomy" id="1160509"/>
    <lineage>
        <taxon>Eukaryota</taxon>
        <taxon>Fungi</taxon>
        <taxon>Dikarya</taxon>
        <taxon>Ascomycota</taxon>
        <taxon>Pezizomycotina</taxon>
        <taxon>Pezizomycetes</taxon>
        <taxon>Pezizales</taxon>
        <taxon>Ascobolaceae</taxon>
        <taxon>Ascobolus</taxon>
    </lineage>
</organism>
<feature type="transmembrane region" description="Helical" evidence="7">
    <location>
        <begin position="373"/>
        <end position="394"/>
    </location>
</feature>
<name>A0A3N4ILH5_ASCIM</name>
<keyword evidence="2 7" id="KW-0812">Transmembrane</keyword>
<evidence type="ECO:0000256" key="2">
    <source>
        <dbReference type="ARBA" id="ARBA00022692"/>
    </source>
</evidence>
<feature type="compositionally biased region" description="Basic and acidic residues" evidence="6">
    <location>
        <begin position="311"/>
        <end position="327"/>
    </location>
</feature>
<feature type="region of interest" description="Disordered" evidence="6">
    <location>
        <begin position="960"/>
        <end position="990"/>
    </location>
</feature>
<dbReference type="PANTHER" id="PTHR12911:SF8">
    <property type="entry name" value="KLAROID PROTEIN-RELATED"/>
    <property type="match status" value="1"/>
</dbReference>
<dbReference type="OrthoDB" id="342281at2759"/>
<feature type="compositionally biased region" description="Acidic residues" evidence="6">
    <location>
        <begin position="83"/>
        <end position="95"/>
    </location>
</feature>
<proteinExistence type="predicted"/>
<dbReference type="PROSITE" id="PS51469">
    <property type="entry name" value="SUN"/>
    <property type="match status" value="1"/>
</dbReference>
<dbReference type="InterPro" id="IPR045119">
    <property type="entry name" value="SUN1-5"/>
</dbReference>
<dbReference type="Pfam" id="PF07738">
    <property type="entry name" value="Sad1_UNC"/>
    <property type="match status" value="2"/>
</dbReference>
<feature type="compositionally biased region" description="Polar residues" evidence="6">
    <location>
        <begin position="224"/>
        <end position="247"/>
    </location>
</feature>
<keyword evidence="10" id="KW-1185">Reference proteome</keyword>
<dbReference type="GO" id="GO:0034993">
    <property type="term" value="C:meiotic nuclear membrane microtubule tethering complex"/>
    <property type="evidence" value="ECO:0007669"/>
    <property type="project" value="TreeGrafter"/>
</dbReference>
<dbReference type="EMBL" id="ML119648">
    <property type="protein sequence ID" value="RPA86729.1"/>
    <property type="molecule type" value="Genomic_DNA"/>
</dbReference>
<keyword evidence="4 7" id="KW-0472">Membrane</keyword>
<feature type="compositionally biased region" description="Polar residues" evidence="6">
    <location>
        <begin position="168"/>
        <end position="178"/>
    </location>
</feature>
<feature type="region of interest" description="Disordered" evidence="6">
    <location>
        <begin position="67"/>
        <end position="328"/>
    </location>
</feature>
<reference evidence="9 10" key="1">
    <citation type="journal article" date="2018" name="Nat. Ecol. Evol.">
        <title>Pezizomycetes genomes reveal the molecular basis of ectomycorrhizal truffle lifestyle.</title>
        <authorList>
            <person name="Murat C."/>
            <person name="Payen T."/>
            <person name="Noel B."/>
            <person name="Kuo A."/>
            <person name="Morin E."/>
            <person name="Chen J."/>
            <person name="Kohler A."/>
            <person name="Krizsan K."/>
            <person name="Balestrini R."/>
            <person name="Da Silva C."/>
            <person name="Montanini B."/>
            <person name="Hainaut M."/>
            <person name="Levati E."/>
            <person name="Barry K.W."/>
            <person name="Belfiori B."/>
            <person name="Cichocki N."/>
            <person name="Clum A."/>
            <person name="Dockter R.B."/>
            <person name="Fauchery L."/>
            <person name="Guy J."/>
            <person name="Iotti M."/>
            <person name="Le Tacon F."/>
            <person name="Lindquist E.A."/>
            <person name="Lipzen A."/>
            <person name="Malagnac F."/>
            <person name="Mello A."/>
            <person name="Molinier V."/>
            <person name="Miyauchi S."/>
            <person name="Poulain J."/>
            <person name="Riccioni C."/>
            <person name="Rubini A."/>
            <person name="Sitrit Y."/>
            <person name="Splivallo R."/>
            <person name="Traeger S."/>
            <person name="Wang M."/>
            <person name="Zifcakova L."/>
            <person name="Wipf D."/>
            <person name="Zambonelli A."/>
            <person name="Paolocci F."/>
            <person name="Nowrousian M."/>
            <person name="Ottonello S."/>
            <person name="Baldrian P."/>
            <person name="Spatafora J.W."/>
            <person name="Henrissat B."/>
            <person name="Nagy L.G."/>
            <person name="Aury J.M."/>
            <person name="Wincker P."/>
            <person name="Grigoriev I.V."/>
            <person name="Bonfante P."/>
            <person name="Martin F.M."/>
        </authorList>
    </citation>
    <scope>NUCLEOTIDE SEQUENCE [LARGE SCALE GENOMIC DNA]</scope>
    <source>
        <strain evidence="9 10">RN42</strain>
    </source>
</reference>
<evidence type="ECO:0000313" key="9">
    <source>
        <dbReference type="EMBL" id="RPA86729.1"/>
    </source>
</evidence>
<dbReference type="AlphaFoldDB" id="A0A3N4ILH5"/>
<protein>
    <recommendedName>
        <fullName evidence="8">SUN domain-containing protein</fullName>
    </recommendedName>
</protein>
<keyword evidence="3 7" id="KW-1133">Transmembrane helix</keyword>
<feature type="compositionally biased region" description="Basic and acidic residues" evidence="6">
    <location>
        <begin position="250"/>
        <end position="261"/>
    </location>
</feature>
<dbReference type="Proteomes" id="UP000275078">
    <property type="component" value="Unassembled WGS sequence"/>
</dbReference>
<keyword evidence="5" id="KW-0175">Coiled coil</keyword>
<accession>A0A3N4ILH5</accession>
<dbReference type="GO" id="GO:0043495">
    <property type="term" value="F:protein-membrane adaptor activity"/>
    <property type="evidence" value="ECO:0007669"/>
    <property type="project" value="TreeGrafter"/>
</dbReference>
<dbReference type="STRING" id="1160509.A0A3N4ILH5"/>